<reference evidence="2 3" key="1">
    <citation type="submission" date="2018-01" db="EMBL/GenBank/DDBJ databases">
        <title>Successful Treatment of Persistent Burkholderia cepacia Bacteremia with Ceftazidime-Avibactam.</title>
        <authorList>
            <person name="Tamma P."/>
            <person name="Fan Y."/>
            <person name="Bergman Y."/>
            <person name="Sick-Samuels A."/>
            <person name="Hsu A."/>
            <person name="Timp W."/>
            <person name="Simner P."/>
        </authorList>
    </citation>
    <scope>NUCLEOTIDE SEQUENCE [LARGE SCALE GENOMIC DNA]</scope>
    <source>
        <strain evidence="2 3">170816</strain>
    </source>
</reference>
<name>A0A2S5DMI2_9BURK</name>
<gene>
    <name evidence="2" type="ORF">C3743_39700</name>
</gene>
<evidence type="ECO:0000313" key="3">
    <source>
        <dbReference type="Proteomes" id="UP000238655"/>
    </source>
</evidence>
<dbReference type="AlphaFoldDB" id="A0A2S5DMI2"/>
<protein>
    <submittedName>
        <fullName evidence="2">Uncharacterized protein</fullName>
    </submittedName>
</protein>
<proteinExistence type="predicted"/>
<comment type="caution">
    <text evidence="2">The sequence shown here is derived from an EMBL/GenBank/DDBJ whole genome shotgun (WGS) entry which is preliminary data.</text>
</comment>
<dbReference type="EMBL" id="PQVP01000005">
    <property type="protein sequence ID" value="POZ80316.1"/>
    <property type="molecule type" value="Genomic_DNA"/>
</dbReference>
<organism evidence="2 3">
    <name type="scientific">Burkholderia contaminans</name>
    <dbReference type="NCBI Taxonomy" id="488447"/>
    <lineage>
        <taxon>Bacteria</taxon>
        <taxon>Pseudomonadati</taxon>
        <taxon>Pseudomonadota</taxon>
        <taxon>Betaproteobacteria</taxon>
        <taxon>Burkholderiales</taxon>
        <taxon>Burkholderiaceae</taxon>
        <taxon>Burkholderia</taxon>
        <taxon>Burkholderia cepacia complex</taxon>
    </lineage>
</organism>
<evidence type="ECO:0000313" key="2">
    <source>
        <dbReference type="EMBL" id="POZ80316.1"/>
    </source>
</evidence>
<sequence length="161" mass="17773">MDPFRLRVAYQNRIRELGFKWGARLQAKAFQEHLIEELGETFLSAVDPAFAAKRMSFWIRFAPGNSTVCDMPITRHLLLAMYLFGTRDELALSLQRVSQEETAIRRTRTVEEGPTLEGGGGVDAAYSAPASNTGRAEKKPANDHPGSVAQGISCHLVALRA</sequence>
<accession>A0A2S5DMI2</accession>
<dbReference type="Proteomes" id="UP000238655">
    <property type="component" value="Unassembled WGS sequence"/>
</dbReference>
<feature type="region of interest" description="Disordered" evidence="1">
    <location>
        <begin position="107"/>
        <end position="147"/>
    </location>
</feature>
<evidence type="ECO:0000256" key="1">
    <source>
        <dbReference type="SAM" id="MobiDB-lite"/>
    </source>
</evidence>